<name>C8VX28_DESAS</name>
<dbReference type="InterPro" id="IPR036866">
    <property type="entry name" value="RibonucZ/Hydroxyglut_hydro"/>
</dbReference>
<gene>
    <name evidence="2" type="ordered locus">Dtox_1747</name>
</gene>
<protein>
    <submittedName>
        <fullName evidence="2">Beta-lactamase domain protein</fullName>
    </submittedName>
</protein>
<dbReference type="InterPro" id="IPR001279">
    <property type="entry name" value="Metallo-B-lactamas"/>
</dbReference>
<dbReference type="Pfam" id="PF00753">
    <property type="entry name" value="Lactamase_B"/>
    <property type="match status" value="1"/>
</dbReference>
<dbReference type="Proteomes" id="UP000002217">
    <property type="component" value="Chromosome"/>
</dbReference>
<dbReference type="InterPro" id="IPR041712">
    <property type="entry name" value="DHPS-like_MBL-fold"/>
</dbReference>
<dbReference type="PANTHER" id="PTHR13754:SF18">
    <property type="entry name" value="7,8-DIHYDROPTERIN-6-METHYL-4-(BETA-D-RIBOFURANOSYL)-AMINOBENZENE-5'-PHOSPHATE SYNTHASE"/>
    <property type="match status" value="1"/>
</dbReference>
<evidence type="ECO:0000259" key="1">
    <source>
        <dbReference type="SMART" id="SM00849"/>
    </source>
</evidence>
<dbReference type="InterPro" id="IPR052926">
    <property type="entry name" value="Metallo-beta-lactamase_dom"/>
</dbReference>
<sequence length="275" mass="30280">MLTLTTLSENSANRKGLLAEHGLSILVEYGKYRLLFDTGQSISCLHNAEKLGINLQDINEIALSHGHFDHTGGLKHILAKGPKKVYTHPDSLLAKYRKLENNEYKPMGLPCAVEELEALGANFIFNRQPVEICPGLLLTGEIPRNVNFEPTASGHVILEGNEYRRDFLLDDQALVIKTSSGTVVLLGCSHSGIINTLNYARVLTNSERIHAVIGGTHLIEANSERLELTINALKAMRIEKIAVSHCTGFKAQMALKQAFGDHFILNNCGHSIHIN</sequence>
<reference evidence="2 3" key="1">
    <citation type="journal article" date="2009" name="Stand. Genomic Sci.">
        <title>Complete genome sequence of Desulfotomaculum acetoxidans type strain (5575).</title>
        <authorList>
            <person name="Spring S."/>
            <person name="Lapidus A."/>
            <person name="Schroder M."/>
            <person name="Gleim D."/>
            <person name="Sims D."/>
            <person name="Meincke L."/>
            <person name="Glavina Del Rio T."/>
            <person name="Tice H."/>
            <person name="Copeland A."/>
            <person name="Cheng J.F."/>
            <person name="Lucas S."/>
            <person name="Chen F."/>
            <person name="Nolan M."/>
            <person name="Bruce D."/>
            <person name="Goodwin L."/>
            <person name="Pitluck S."/>
            <person name="Ivanova N."/>
            <person name="Mavromatis K."/>
            <person name="Mikhailova N."/>
            <person name="Pati A."/>
            <person name="Chen A."/>
            <person name="Palaniappan K."/>
            <person name="Land M."/>
            <person name="Hauser L."/>
            <person name="Chang Y.J."/>
            <person name="Jeffries C.D."/>
            <person name="Chain P."/>
            <person name="Saunders E."/>
            <person name="Brettin T."/>
            <person name="Detter J.C."/>
            <person name="Goker M."/>
            <person name="Bristow J."/>
            <person name="Eisen J.A."/>
            <person name="Markowitz V."/>
            <person name="Hugenholtz P."/>
            <person name="Kyrpides N.C."/>
            <person name="Klenk H.P."/>
            <person name="Han C."/>
        </authorList>
    </citation>
    <scope>NUCLEOTIDE SEQUENCE [LARGE SCALE GENOMIC DNA]</scope>
    <source>
        <strain evidence="3">ATCC 49208 / DSM 771 / VKM B-1644</strain>
    </source>
</reference>
<dbReference type="AlphaFoldDB" id="C8VX28"/>
<accession>C8VX28</accession>
<dbReference type="SUPFAM" id="SSF56281">
    <property type="entry name" value="Metallo-hydrolase/oxidoreductase"/>
    <property type="match status" value="1"/>
</dbReference>
<dbReference type="OrthoDB" id="9803916at2"/>
<dbReference type="GO" id="GO:0016740">
    <property type="term" value="F:transferase activity"/>
    <property type="evidence" value="ECO:0007669"/>
    <property type="project" value="TreeGrafter"/>
</dbReference>
<dbReference type="KEGG" id="dae:Dtox_1747"/>
<dbReference type="EMBL" id="CP001720">
    <property type="protein sequence ID" value="ACV62604.1"/>
    <property type="molecule type" value="Genomic_DNA"/>
</dbReference>
<dbReference type="Gene3D" id="3.60.15.10">
    <property type="entry name" value="Ribonuclease Z/Hydroxyacylglutathione hydrolase-like"/>
    <property type="match status" value="1"/>
</dbReference>
<dbReference type="STRING" id="485916.Dtox_1747"/>
<dbReference type="eggNOG" id="COG1237">
    <property type="taxonomic scope" value="Bacteria"/>
</dbReference>
<keyword evidence="3" id="KW-1185">Reference proteome</keyword>
<dbReference type="SMART" id="SM00849">
    <property type="entry name" value="Lactamase_B"/>
    <property type="match status" value="1"/>
</dbReference>
<evidence type="ECO:0000313" key="3">
    <source>
        <dbReference type="Proteomes" id="UP000002217"/>
    </source>
</evidence>
<dbReference type="RefSeq" id="WP_015757315.1">
    <property type="nucleotide sequence ID" value="NC_013216.1"/>
</dbReference>
<organism evidence="2 3">
    <name type="scientific">Desulfofarcimen acetoxidans (strain ATCC 49208 / DSM 771 / KCTC 5769 / VKM B-1644 / 5575)</name>
    <name type="common">Desulfotomaculum acetoxidans</name>
    <dbReference type="NCBI Taxonomy" id="485916"/>
    <lineage>
        <taxon>Bacteria</taxon>
        <taxon>Bacillati</taxon>
        <taxon>Bacillota</taxon>
        <taxon>Clostridia</taxon>
        <taxon>Eubacteriales</taxon>
        <taxon>Peptococcaceae</taxon>
        <taxon>Desulfofarcimen</taxon>
    </lineage>
</organism>
<feature type="domain" description="Metallo-beta-lactamase" evidence="1">
    <location>
        <begin position="21"/>
        <end position="217"/>
    </location>
</feature>
<dbReference type="CDD" id="cd07713">
    <property type="entry name" value="DHPS-like_MBL-fold"/>
    <property type="match status" value="1"/>
</dbReference>
<dbReference type="HOGENOM" id="CLU_036012_0_0_9"/>
<evidence type="ECO:0000313" key="2">
    <source>
        <dbReference type="EMBL" id="ACV62604.1"/>
    </source>
</evidence>
<proteinExistence type="predicted"/>
<dbReference type="PANTHER" id="PTHR13754">
    <property type="entry name" value="METALLO-BETA-LACTAMASE SUPERFAMILY PROTEIN"/>
    <property type="match status" value="1"/>
</dbReference>